<feature type="transmembrane region" description="Helical" evidence="2">
    <location>
        <begin position="130"/>
        <end position="150"/>
    </location>
</feature>
<evidence type="ECO:0000256" key="1">
    <source>
        <dbReference type="SAM" id="MobiDB-lite"/>
    </source>
</evidence>
<feature type="transmembrane region" description="Helical" evidence="2">
    <location>
        <begin position="209"/>
        <end position="231"/>
    </location>
</feature>
<feature type="region of interest" description="Disordered" evidence="1">
    <location>
        <begin position="352"/>
        <end position="377"/>
    </location>
</feature>
<feature type="transmembrane region" description="Helical" evidence="2">
    <location>
        <begin position="12"/>
        <end position="38"/>
    </location>
</feature>
<dbReference type="EMBL" id="ODYU01002236">
    <property type="protein sequence ID" value="SOQ39446.1"/>
    <property type="molecule type" value="Genomic_DNA"/>
</dbReference>
<sequence length="377" mass="41451">MKCLDKLPTVISCCFCCFLRAGTVLIAVFSFTIGLLFAPNVSHSSGYWDMNPVLPNYSSVAESTAQMIIGVASIMLCLVSVLLLVGACCNMPVLIQIYQWGAIMYSATIGFIFFVLAVICFLVHTNCYVAGSLLLAFIVCDVLLTGYFIIVTNSLRMSLQYLSSSDISTGAITLGVTEQLSNFGYDKVVSVYGNVTDTPAQALSELTGIVTTTIIIMSVVFMLAGVCLLFATLADQEGYAQAFVWLIFLNIILGILMIIAITYECLMRTTCYLDSMDWLSGAITLILVVFYLLLILRLTRESNPRSLAQQSHLQTLGHGVNLLPHTEHNSRLRATMEKFIDKSENTPVILCPTRESNPRPLVRQSPLRPLNQRGSQL</sequence>
<feature type="transmembrane region" description="Helical" evidence="2">
    <location>
        <begin position="67"/>
        <end position="90"/>
    </location>
</feature>
<keyword evidence="2" id="KW-0812">Transmembrane</keyword>
<feature type="transmembrane region" description="Helical" evidence="2">
    <location>
        <begin position="243"/>
        <end position="266"/>
    </location>
</feature>
<feature type="transmembrane region" description="Helical" evidence="2">
    <location>
        <begin position="102"/>
        <end position="124"/>
    </location>
</feature>
<reference evidence="3" key="1">
    <citation type="submission" date="2016-07" db="EMBL/GenBank/DDBJ databases">
        <authorList>
            <person name="Bretaudeau A."/>
        </authorList>
    </citation>
    <scope>NUCLEOTIDE SEQUENCE</scope>
    <source>
        <strain evidence="3">Rice</strain>
        <tissue evidence="3">Whole body</tissue>
    </source>
</reference>
<evidence type="ECO:0000313" key="3">
    <source>
        <dbReference type="EMBL" id="SOQ39446.1"/>
    </source>
</evidence>
<feature type="transmembrane region" description="Helical" evidence="2">
    <location>
        <begin position="278"/>
        <end position="296"/>
    </location>
</feature>
<name>A0A2H1VF89_SPOFR</name>
<protein>
    <submittedName>
        <fullName evidence="3">SFRICE_022478</fullName>
    </submittedName>
</protein>
<organism evidence="3">
    <name type="scientific">Spodoptera frugiperda</name>
    <name type="common">Fall armyworm</name>
    <dbReference type="NCBI Taxonomy" id="7108"/>
    <lineage>
        <taxon>Eukaryota</taxon>
        <taxon>Metazoa</taxon>
        <taxon>Ecdysozoa</taxon>
        <taxon>Arthropoda</taxon>
        <taxon>Hexapoda</taxon>
        <taxon>Insecta</taxon>
        <taxon>Pterygota</taxon>
        <taxon>Neoptera</taxon>
        <taxon>Endopterygota</taxon>
        <taxon>Lepidoptera</taxon>
        <taxon>Glossata</taxon>
        <taxon>Ditrysia</taxon>
        <taxon>Noctuoidea</taxon>
        <taxon>Noctuidae</taxon>
        <taxon>Amphipyrinae</taxon>
        <taxon>Spodoptera</taxon>
    </lineage>
</organism>
<keyword evidence="2" id="KW-1133">Transmembrane helix</keyword>
<proteinExistence type="predicted"/>
<evidence type="ECO:0000256" key="2">
    <source>
        <dbReference type="SAM" id="Phobius"/>
    </source>
</evidence>
<accession>A0A2H1VF89</accession>
<keyword evidence="2" id="KW-0472">Membrane</keyword>
<dbReference type="OrthoDB" id="7455636at2759"/>
<gene>
    <name evidence="3" type="ORF">SFRICE_022478</name>
</gene>
<dbReference type="AlphaFoldDB" id="A0A2H1VF89"/>